<dbReference type="RefSeq" id="WP_141147279.1">
    <property type="nucleotide sequence ID" value="NZ_VHLG01000001.1"/>
</dbReference>
<evidence type="ECO:0000259" key="9">
    <source>
        <dbReference type="PROSITE" id="PS52029"/>
    </source>
</evidence>
<dbReference type="InterPro" id="IPR050979">
    <property type="entry name" value="LD-transpeptidase"/>
</dbReference>
<feature type="signal peptide" evidence="8">
    <location>
        <begin position="1"/>
        <end position="20"/>
    </location>
</feature>
<dbReference type="InterPro" id="IPR038063">
    <property type="entry name" value="Transpep_catalytic_dom"/>
</dbReference>
<feature type="chain" id="PRO_5021268694" evidence="8">
    <location>
        <begin position="21"/>
        <end position="150"/>
    </location>
</feature>
<keyword evidence="3" id="KW-0808">Transferase</keyword>
<proteinExistence type="inferred from homology"/>
<name>A0A506UJ39_9HYPH</name>
<evidence type="ECO:0000256" key="4">
    <source>
        <dbReference type="ARBA" id="ARBA00022960"/>
    </source>
</evidence>
<evidence type="ECO:0000256" key="2">
    <source>
        <dbReference type="ARBA" id="ARBA00005992"/>
    </source>
</evidence>
<dbReference type="UniPathway" id="UPA00219"/>
<evidence type="ECO:0000256" key="7">
    <source>
        <dbReference type="PROSITE-ProRule" id="PRU01373"/>
    </source>
</evidence>
<evidence type="ECO:0000256" key="8">
    <source>
        <dbReference type="SAM" id="SignalP"/>
    </source>
</evidence>
<organism evidence="10 11">
    <name type="scientific">Martelella alba</name>
    <dbReference type="NCBI Taxonomy" id="2590451"/>
    <lineage>
        <taxon>Bacteria</taxon>
        <taxon>Pseudomonadati</taxon>
        <taxon>Pseudomonadota</taxon>
        <taxon>Alphaproteobacteria</taxon>
        <taxon>Hyphomicrobiales</taxon>
        <taxon>Aurantimonadaceae</taxon>
        <taxon>Martelella</taxon>
    </lineage>
</organism>
<feature type="active site" description="Proton donor/acceptor" evidence="7">
    <location>
        <position position="105"/>
    </location>
</feature>
<dbReference type="GO" id="GO:0008360">
    <property type="term" value="P:regulation of cell shape"/>
    <property type="evidence" value="ECO:0007669"/>
    <property type="project" value="UniProtKB-UniRule"/>
</dbReference>
<dbReference type="GO" id="GO:0071555">
    <property type="term" value="P:cell wall organization"/>
    <property type="evidence" value="ECO:0007669"/>
    <property type="project" value="UniProtKB-UniRule"/>
</dbReference>
<dbReference type="AlphaFoldDB" id="A0A506UJ39"/>
<keyword evidence="5 7" id="KW-0573">Peptidoglycan synthesis</keyword>
<dbReference type="Proteomes" id="UP000318801">
    <property type="component" value="Unassembled WGS sequence"/>
</dbReference>
<dbReference type="GO" id="GO:0018104">
    <property type="term" value="P:peptidoglycan-protein cross-linking"/>
    <property type="evidence" value="ECO:0007669"/>
    <property type="project" value="TreeGrafter"/>
</dbReference>
<dbReference type="OrthoDB" id="463216at2"/>
<dbReference type="EMBL" id="VHLG01000001">
    <property type="protein sequence ID" value="TPW33341.1"/>
    <property type="molecule type" value="Genomic_DNA"/>
</dbReference>
<dbReference type="GO" id="GO:0005576">
    <property type="term" value="C:extracellular region"/>
    <property type="evidence" value="ECO:0007669"/>
    <property type="project" value="TreeGrafter"/>
</dbReference>
<dbReference type="PANTHER" id="PTHR30582:SF2">
    <property type="entry name" value="L,D-TRANSPEPTIDASE YCIB-RELATED"/>
    <property type="match status" value="1"/>
</dbReference>
<evidence type="ECO:0000313" key="11">
    <source>
        <dbReference type="Proteomes" id="UP000318801"/>
    </source>
</evidence>
<dbReference type="Pfam" id="PF03734">
    <property type="entry name" value="YkuD"/>
    <property type="match status" value="1"/>
</dbReference>
<reference evidence="10 11" key="1">
    <citation type="submission" date="2019-06" db="EMBL/GenBank/DDBJ databases">
        <authorList>
            <person name="Li M."/>
        </authorList>
    </citation>
    <scope>NUCLEOTIDE SEQUENCE [LARGE SCALE GENOMIC DNA]</scope>
    <source>
        <strain evidence="10 11">BGMRC2036</strain>
    </source>
</reference>
<evidence type="ECO:0000313" key="10">
    <source>
        <dbReference type="EMBL" id="TPW33341.1"/>
    </source>
</evidence>
<gene>
    <name evidence="10" type="ORF">FJU08_01920</name>
</gene>
<dbReference type="CDD" id="cd16913">
    <property type="entry name" value="YkuD_like"/>
    <property type="match status" value="1"/>
</dbReference>
<sequence length="150" mass="16180">MRKILIIGAVLLGLTCPAQAARKSGDDIFLPGQVVAAISLQSQTMKVIVDGQETYEWPVSTGAGGYSTPPGIYGAEWLSKNHRSRKYNNAPMPYAIFFYHGYAVHGTDQISRLGRPASHGCVRLDPANAAILFDMAKQVGIENMTVVIGD</sequence>
<comment type="similarity">
    <text evidence="2">Belongs to the YkuD family.</text>
</comment>
<feature type="domain" description="L,D-TPase catalytic" evidence="9">
    <location>
        <begin position="34"/>
        <end position="149"/>
    </location>
</feature>
<feature type="active site" description="Nucleophile" evidence="7">
    <location>
        <position position="121"/>
    </location>
</feature>
<keyword evidence="8" id="KW-0732">Signal</keyword>
<dbReference type="Gene3D" id="2.40.440.10">
    <property type="entry name" value="L,D-transpeptidase catalytic domain-like"/>
    <property type="match status" value="1"/>
</dbReference>
<dbReference type="SUPFAM" id="SSF141523">
    <property type="entry name" value="L,D-transpeptidase catalytic domain-like"/>
    <property type="match status" value="1"/>
</dbReference>
<evidence type="ECO:0000256" key="3">
    <source>
        <dbReference type="ARBA" id="ARBA00022679"/>
    </source>
</evidence>
<dbReference type="GO" id="GO:0016740">
    <property type="term" value="F:transferase activity"/>
    <property type="evidence" value="ECO:0007669"/>
    <property type="project" value="UniProtKB-KW"/>
</dbReference>
<dbReference type="PANTHER" id="PTHR30582">
    <property type="entry name" value="L,D-TRANSPEPTIDASE"/>
    <property type="match status" value="1"/>
</dbReference>
<evidence type="ECO:0000256" key="1">
    <source>
        <dbReference type="ARBA" id="ARBA00004752"/>
    </source>
</evidence>
<evidence type="ECO:0000256" key="5">
    <source>
        <dbReference type="ARBA" id="ARBA00022984"/>
    </source>
</evidence>
<evidence type="ECO:0000256" key="6">
    <source>
        <dbReference type="ARBA" id="ARBA00023316"/>
    </source>
</evidence>
<accession>A0A506UJ39</accession>
<protein>
    <submittedName>
        <fullName evidence="10">L,D-transpeptidase</fullName>
    </submittedName>
</protein>
<keyword evidence="11" id="KW-1185">Reference proteome</keyword>
<comment type="caution">
    <text evidence="10">The sequence shown here is derived from an EMBL/GenBank/DDBJ whole genome shotgun (WGS) entry which is preliminary data.</text>
</comment>
<dbReference type="InterPro" id="IPR005490">
    <property type="entry name" value="LD_TPept_cat_dom"/>
</dbReference>
<dbReference type="GO" id="GO:0071972">
    <property type="term" value="F:peptidoglycan L,D-transpeptidase activity"/>
    <property type="evidence" value="ECO:0007669"/>
    <property type="project" value="TreeGrafter"/>
</dbReference>
<keyword evidence="6 7" id="KW-0961">Cell wall biogenesis/degradation</keyword>
<comment type="pathway">
    <text evidence="1 7">Cell wall biogenesis; peptidoglycan biosynthesis.</text>
</comment>
<dbReference type="PROSITE" id="PS52029">
    <property type="entry name" value="LD_TPASE"/>
    <property type="match status" value="1"/>
</dbReference>
<keyword evidence="4 7" id="KW-0133">Cell shape</keyword>